<dbReference type="OrthoDB" id="16464at2759"/>
<dbReference type="AlphaFoldDB" id="A0A0D6EQT8"/>
<dbReference type="PANTHER" id="PTHR43245:SF11">
    <property type="entry name" value="LD23561P"/>
    <property type="match status" value="1"/>
</dbReference>
<proteinExistence type="predicted"/>
<dbReference type="InterPro" id="IPR050177">
    <property type="entry name" value="Lipid_A_modif_metabolic_enz"/>
</dbReference>
<protein>
    <submittedName>
        <fullName evidence="1">SPOSA6832_04039-mRNA-1:cds</fullName>
    </submittedName>
</protein>
<dbReference type="SUPFAM" id="SSF51735">
    <property type="entry name" value="NAD(P)-binding Rossmann-fold domains"/>
    <property type="match status" value="1"/>
</dbReference>
<evidence type="ECO:0000313" key="1">
    <source>
        <dbReference type="EMBL" id="CEQ42223.1"/>
    </source>
</evidence>
<gene>
    <name evidence="1" type="primary">SPOSA6832_04039</name>
</gene>
<organism evidence="1 2">
    <name type="scientific">Sporidiobolus salmonicolor</name>
    <name type="common">Yeast-like fungus</name>
    <name type="synonym">Sporobolomyces salmonicolor</name>
    <dbReference type="NCBI Taxonomy" id="5005"/>
    <lineage>
        <taxon>Eukaryota</taxon>
        <taxon>Fungi</taxon>
        <taxon>Dikarya</taxon>
        <taxon>Basidiomycota</taxon>
        <taxon>Pucciniomycotina</taxon>
        <taxon>Microbotryomycetes</taxon>
        <taxon>Sporidiobolales</taxon>
        <taxon>Sporidiobolaceae</taxon>
        <taxon>Sporobolomyces</taxon>
    </lineage>
</organism>
<dbReference type="Proteomes" id="UP000243876">
    <property type="component" value="Unassembled WGS sequence"/>
</dbReference>
<accession>A0A0D6EQT8</accession>
<name>A0A0D6EQT8_SPOSA</name>
<keyword evidence="2" id="KW-1185">Reference proteome</keyword>
<sequence length="445" mass="48052">MTAVLILGGLGSDATRHLLPYLVSPSCPPSSKPAFIRIVDKYLAIPAAGAYTTYVDTRAREALKKGTENGTVEYVQGNLLTEATRTKVFTLPEKYGGPSKGFTYIFDFTGETDFNAPDIVHIERTLRLALLLGQSAVASNSGAYVRTLPPFYKLASDSEAKKGLKVGSEGAGEVESWGELTRWHHEAARGLAKMEGLNLVLLRPALMYGPYTVTGLTPRVLIGEVYKFQSEKMEFLWAENLASNTIHVDDFCSALVLAASWASSLGSRSATLSAFSVPLPSTLSSNDTISSLLAASSSVSPAKTDEVLRAAVFNVVDDGETTQKEISRVIEEVVGVKTGFHGSLISTFARLNMGDVVEDVNDKHLEGWSALLRASNPPISTTVPIAPQVPRDLLSDNPISFDNSSLKKLTGWSPKYRLTKEGVKEAVEGFRAEGHWPNAAPQKKK</sequence>
<dbReference type="EMBL" id="CENE01000022">
    <property type="protein sequence ID" value="CEQ42223.1"/>
    <property type="molecule type" value="Genomic_DNA"/>
</dbReference>
<evidence type="ECO:0000313" key="2">
    <source>
        <dbReference type="Proteomes" id="UP000243876"/>
    </source>
</evidence>
<reference evidence="2" key="1">
    <citation type="submission" date="2015-02" db="EMBL/GenBank/DDBJ databases">
        <authorList>
            <person name="Gon?alves P."/>
        </authorList>
    </citation>
    <scope>NUCLEOTIDE SEQUENCE [LARGE SCALE GENOMIC DNA]</scope>
</reference>
<dbReference type="InterPro" id="IPR036291">
    <property type="entry name" value="NAD(P)-bd_dom_sf"/>
</dbReference>
<dbReference type="PANTHER" id="PTHR43245">
    <property type="entry name" value="BIFUNCTIONAL POLYMYXIN RESISTANCE PROTEIN ARNA"/>
    <property type="match status" value="1"/>
</dbReference>
<dbReference type="Gene3D" id="3.40.50.720">
    <property type="entry name" value="NAD(P)-binding Rossmann-like Domain"/>
    <property type="match status" value="1"/>
</dbReference>